<dbReference type="AlphaFoldDB" id="G5J9N2"/>
<comment type="caution">
    <text evidence="2">The sequence shown here is derived from an EMBL/GenBank/DDBJ whole genome shotgun (WGS) entry which is preliminary data.</text>
</comment>
<accession>G5J9N2</accession>
<organism evidence="2 3">
    <name type="scientific">Crocosphaera watsonii WH 0003</name>
    <dbReference type="NCBI Taxonomy" id="423471"/>
    <lineage>
        <taxon>Bacteria</taxon>
        <taxon>Bacillati</taxon>
        <taxon>Cyanobacteriota</taxon>
        <taxon>Cyanophyceae</taxon>
        <taxon>Oscillatoriophycideae</taxon>
        <taxon>Chroococcales</taxon>
        <taxon>Aphanothecaceae</taxon>
        <taxon>Crocosphaera</taxon>
    </lineage>
</organism>
<sequence length="60" mass="6775">MLERFLLASTVTWLLYVSLQLGQSPVTPNTIHQTANSFTVEEQMGSPHEPHFSKFTVAQK</sequence>
<dbReference type="Proteomes" id="UP000003477">
    <property type="component" value="Unassembled WGS sequence"/>
</dbReference>
<feature type="region of interest" description="Disordered" evidence="1">
    <location>
        <begin position="41"/>
        <end position="60"/>
    </location>
</feature>
<protein>
    <submittedName>
        <fullName evidence="2">Uncharacterized protein</fullName>
    </submittedName>
</protein>
<dbReference type="GeneID" id="88767611"/>
<dbReference type="EMBL" id="AESD01000630">
    <property type="protein sequence ID" value="EHJ11111.1"/>
    <property type="molecule type" value="Genomic_DNA"/>
</dbReference>
<proteinExistence type="predicted"/>
<evidence type="ECO:0000313" key="2">
    <source>
        <dbReference type="EMBL" id="EHJ11111.1"/>
    </source>
</evidence>
<dbReference type="PATRIC" id="fig|423471.3.peg.3890"/>
<dbReference type="RefSeq" id="WP_007312089.1">
    <property type="nucleotide sequence ID" value="NZ_AESD01000630.1"/>
</dbReference>
<evidence type="ECO:0000313" key="3">
    <source>
        <dbReference type="Proteomes" id="UP000003477"/>
    </source>
</evidence>
<gene>
    <name evidence="2" type="ORF">CWATWH0003_4148</name>
</gene>
<name>G5J9N2_CROWT</name>
<evidence type="ECO:0000256" key="1">
    <source>
        <dbReference type="SAM" id="MobiDB-lite"/>
    </source>
</evidence>
<reference evidence="2 3" key="1">
    <citation type="journal article" date="2011" name="Front. Microbiol.">
        <title>Two Strains of Crocosphaera watsonii with Highly Conserved Genomes are Distinguished by Strain-Specific Features.</title>
        <authorList>
            <person name="Bench S.R."/>
            <person name="Ilikchyan I.N."/>
            <person name="Tripp H.J."/>
            <person name="Zehr J.P."/>
        </authorList>
    </citation>
    <scope>NUCLEOTIDE SEQUENCE [LARGE SCALE GENOMIC DNA]</scope>
    <source>
        <strain evidence="2 3">WH 0003</strain>
    </source>
</reference>